<dbReference type="SUPFAM" id="SSF56112">
    <property type="entry name" value="Protein kinase-like (PK-like)"/>
    <property type="match status" value="1"/>
</dbReference>
<dbReference type="Proteomes" id="UP000694891">
    <property type="component" value="Unplaced"/>
</dbReference>
<dbReference type="InterPro" id="IPR017441">
    <property type="entry name" value="Protein_kinase_ATP_BS"/>
</dbReference>
<dbReference type="STRING" id="144197.ENSSPAP00000000152"/>
<dbReference type="PRINTS" id="PR00109">
    <property type="entry name" value="TYRKINASE"/>
</dbReference>
<keyword evidence="11 16" id="KW-0727">SH2 domain</keyword>
<dbReference type="SMART" id="SM00219">
    <property type="entry name" value="TyrKc"/>
    <property type="match status" value="1"/>
</dbReference>
<dbReference type="PROSITE" id="PS00107">
    <property type="entry name" value="PROTEIN_KINASE_ATP"/>
    <property type="match status" value="1"/>
</dbReference>
<dbReference type="AlphaFoldDB" id="A0A3B4ZF11"/>
<evidence type="ECO:0000259" key="22">
    <source>
        <dbReference type="PROSITE" id="PS50002"/>
    </source>
</evidence>
<evidence type="ECO:0000256" key="14">
    <source>
        <dbReference type="ARBA" id="ARBA00023288"/>
    </source>
</evidence>
<keyword evidence="10 18" id="KW-0067">ATP-binding</keyword>
<dbReference type="GO" id="GO:0005524">
    <property type="term" value="F:ATP binding"/>
    <property type="evidence" value="ECO:0007669"/>
    <property type="project" value="UniProtKB-UniRule"/>
</dbReference>
<evidence type="ECO:0000256" key="9">
    <source>
        <dbReference type="ARBA" id="ARBA00022777"/>
    </source>
</evidence>
<dbReference type="EC" id="2.7.10.2" evidence="19"/>
<dbReference type="RefSeq" id="XP_008278231.1">
    <property type="nucleotide sequence ID" value="XM_008280009.1"/>
</dbReference>
<evidence type="ECO:0000256" key="19">
    <source>
        <dbReference type="RuleBase" id="RU362096"/>
    </source>
</evidence>
<keyword evidence="25" id="KW-1185">Reference proteome</keyword>
<dbReference type="SUPFAM" id="SSF55550">
    <property type="entry name" value="SH2 domain"/>
    <property type="match status" value="1"/>
</dbReference>
<evidence type="ECO:0000259" key="21">
    <source>
        <dbReference type="PROSITE" id="PS50001"/>
    </source>
</evidence>
<dbReference type="Gene3D" id="1.10.510.10">
    <property type="entry name" value="Transferase(Phosphotransferase) domain 1"/>
    <property type="match status" value="1"/>
</dbReference>
<keyword evidence="5" id="KW-0597">Phosphoprotein</keyword>
<dbReference type="InterPro" id="IPR036860">
    <property type="entry name" value="SH2_dom_sf"/>
</dbReference>
<accession>A0A3B4ZF11</accession>
<keyword evidence="3 17" id="KW-0728">SH3 domain</keyword>
<dbReference type="OrthoDB" id="4062651at2759"/>
<dbReference type="PROSITE" id="PS50001">
    <property type="entry name" value="SH2"/>
    <property type="match status" value="1"/>
</dbReference>
<dbReference type="InterPro" id="IPR050198">
    <property type="entry name" value="Non-receptor_tyrosine_kinases"/>
</dbReference>
<dbReference type="SMART" id="SM00252">
    <property type="entry name" value="SH2"/>
    <property type="match status" value="1"/>
</dbReference>
<feature type="domain" description="Protein kinase" evidence="23">
    <location>
        <begin position="251"/>
        <end position="509"/>
    </location>
</feature>
<sequence>MGECLRKACPCLETLWQRIFKNKKPSPGGEETPGRDSSSGGGGDVTRQPSQPATQKRSQEKLSDGSSIYTALWPFEARHKDELSFNEGDLFRVISRSGDWWTARKIDKNGCVLATGIVPNNYLGRAESLEMQPWFYGKMNRFEAQGHLMGPGNEVGAFLIRHSEKDDIGYVLSVRSSSRVKHFKIQHANESNFLVEPGHKFDSLIDLVDYYSANSLTSTGRLGSPCKRKKPDIQDLSHFTVDEWELPKEEFTVMEKLGSGNFSTVYKGCWKNHINVAIKILSNDSEMNQREFHREVQILKSLRHRHLISLFAVCTASSPYYIIMELMERGSLLSFLRSSEGQTQDIASLIDMGAQVADGMSYLEENKNIHRDLAARNVLVGEDYICKVADFGLARIVKEPIYISEDKKIPYKWCAPEAISHGKFSSKSDVWSFGILLYEIITHGGTPYPALGNQEAHEQIMTGYRMPAPKNCPNFLYQIMLKCWSAEPADRPDFRSLKMQLDNCSYEME</sequence>
<keyword evidence="14" id="KW-0449">Lipoprotein</keyword>
<evidence type="ECO:0000256" key="16">
    <source>
        <dbReference type="PROSITE-ProRule" id="PRU00191"/>
    </source>
</evidence>
<dbReference type="SUPFAM" id="SSF50044">
    <property type="entry name" value="SH3-domain"/>
    <property type="match status" value="1"/>
</dbReference>
<evidence type="ECO:0000256" key="18">
    <source>
        <dbReference type="PROSITE-ProRule" id="PRU10141"/>
    </source>
</evidence>
<evidence type="ECO:0000256" key="6">
    <source>
        <dbReference type="ARBA" id="ARBA00022679"/>
    </source>
</evidence>
<evidence type="ECO:0000313" key="26">
    <source>
        <dbReference type="RefSeq" id="XP_008278231.1"/>
    </source>
</evidence>
<dbReference type="Gene3D" id="2.30.30.40">
    <property type="entry name" value="SH3 Domains"/>
    <property type="match status" value="1"/>
</dbReference>
<keyword evidence="9 19" id="KW-0418">Kinase</keyword>
<dbReference type="GO" id="GO:0001726">
    <property type="term" value="C:ruffle"/>
    <property type="evidence" value="ECO:0007669"/>
    <property type="project" value="UniProtKB-SubCell"/>
</dbReference>
<dbReference type="PANTHER" id="PTHR24418">
    <property type="entry name" value="TYROSINE-PROTEIN KINASE"/>
    <property type="match status" value="1"/>
</dbReference>
<evidence type="ECO:0000256" key="4">
    <source>
        <dbReference type="ARBA" id="ARBA00022490"/>
    </source>
</evidence>
<dbReference type="GeneTree" id="ENSGT00940000161218"/>
<gene>
    <name evidence="26" type="primary">ptk6</name>
</gene>
<feature type="domain" description="SH3" evidence="22">
    <location>
        <begin position="64"/>
        <end position="128"/>
    </location>
</feature>
<dbReference type="GO" id="GO:0005737">
    <property type="term" value="C:cytoplasm"/>
    <property type="evidence" value="ECO:0007669"/>
    <property type="project" value="UniProtKB-SubCell"/>
</dbReference>
<keyword evidence="12 19" id="KW-0829">Tyrosine-protein kinase</keyword>
<comment type="catalytic activity">
    <reaction evidence="15 19">
        <text>L-tyrosyl-[protein] + ATP = O-phospho-L-tyrosyl-[protein] + ADP + H(+)</text>
        <dbReference type="Rhea" id="RHEA:10596"/>
        <dbReference type="Rhea" id="RHEA-COMP:10136"/>
        <dbReference type="Rhea" id="RHEA-COMP:20101"/>
        <dbReference type="ChEBI" id="CHEBI:15378"/>
        <dbReference type="ChEBI" id="CHEBI:30616"/>
        <dbReference type="ChEBI" id="CHEBI:46858"/>
        <dbReference type="ChEBI" id="CHEBI:61978"/>
        <dbReference type="ChEBI" id="CHEBI:456216"/>
        <dbReference type="EC" id="2.7.10.2"/>
    </reaction>
</comment>
<dbReference type="InterPro" id="IPR001452">
    <property type="entry name" value="SH3_domain"/>
</dbReference>
<dbReference type="InterPro" id="IPR000719">
    <property type="entry name" value="Prot_kinase_dom"/>
</dbReference>
<dbReference type="GO" id="GO:0004715">
    <property type="term" value="F:non-membrane spanning protein tyrosine kinase activity"/>
    <property type="evidence" value="ECO:0007669"/>
    <property type="project" value="UniProtKB-EC"/>
</dbReference>
<dbReference type="Pfam" id="PF07714">
    <property type="entry name" value="PK_Tyr_Ser-Thr"/>
    <property type="match status" value="1"/>
</dbReference>
<organism evidence="24">
    <name type="scientific">Stegastes partitus</name>
    <name type="common">bicolor damselfish</name>
    <dbReference type="NCBI Taxonomy" id="144197"/>
    <lineage>
        <taxon>Eukaryota</taxon>
        <taxon>Metazoa</taxon>
        <taxon>Chordata</taxon>
        <taxon>Craniata</taxon>
        <taxon>Vertebrata</taxon>
        <taxon>Euteleostomi</taxon>
        <taxon>Actinopterygii</taxon>
        <taxon>Neopterygii</taxon>
        <taxon>Teleostei</taxon>
        <taxon>Neoteleostei</taxon>
        <taxon>Acanthomorphata</taxon>
        <taxon>Ovalentaria</taxon>
        <taxon>Pomacentridae</taxon>
        <taxon>Stegastes</taxon>
    </lineage>
</organism>
<proteinExistence type="inferred from homology"/>
<evidence type="ECO:0000313" key="24">
    <source>
        <dbReference type="Ensembl" id="ENSSPAP00000000152.1"/>
    </source>
</evidence>
<evidence type="ECO:0000256" key="15">
    <source>
        <dbReference type="ARBA" id="ARBA00051245"/>
    </source>
</evidence>
<feature type="region of interest" description="Disordered" evidence="20">
    <location>
        <begin position="22"/>
        <end position="63"/>
    </location>
</feature>
<dbReference type="Pfam" id="PF00017">
    <property type="entry name" value="SH2"/>
    <property type="match status" value="1"/>
</dbReference>
<dbReference type="PROSITE" id="PS50002">
    <property type="entry name" value="SH3"/>
    <property type="match status" value="1"/>
</dbReference>
<dbReference type="FunFam" id="2.30.30.40:FF:000229">
    <property type="entry name" value="Tyrosine-protein kinase"/>
    <property type="match status" value="1"/>
</dbReference>
<dbReference type="FunFam" id="1.10.510.10:FF:000399">
    <property type="entry name" value="Tyrosine-protein kinase"/>
    <property type="match status" value="1"/>
</dbReference>
<name>A0A3B4ZF11_9TELE</name>
<evidence type="ECO:0000256" key="3">
    <source>
        <dbReference type="ARBA" id="ARBA00022443"/>
    </source>
</evidence>
<evidence type="ECO:0000256" key="12">
    <source>
        <dbReference type="ARBA" id="ARBA00023137"/>
    </source>
</evidence>
<evidence type="ECO:0000256" key="10">
    <source>
        <dbReference type="ARBA" id="ARBA00022840"/>
    </source>
</evidence>
<comment type="subcellular location">
    <subcellularLocation>
        <location evidence="1">Cell projection</location>
        <location evidence="1">Ruffle</location>
    </subcellularLocation>
    <subcellularLocation>
        <location evidence="2">Cytoplasm</location>
    </subcellularLocation>
</comment>
<feature type="compositionally biased region" description="Polar residues" evidence="20">
    <location>
        <begin position="47"/>
        <end position="56"/>
    </location>
</feature>
<dbReference type="FunFam" id="3.30.200.20:FF:000053">
    <property type="entry name" value="Tyrosine-protein kinase"/>
    <property type="match status" value="1"/>
</dbReference>
<dbReference type="CDD" id="cd11847">
    <property type="entry name" value="SH3_Brk"/>
    <property type="match status" value="1"/>
</dbReference>
<evidence type="ECO:0000256" key="13">
    <source>
        <dbReference type="ARBA" id="ARBA00023273"/>
    </source>
</evidence>
<evidence type="ECO:0000313" key="25">
    <source>
        <dbReference type="Proteomes" id="UP000694891"/>
    </source>
</evidence>
<reference evidence="26" key="2">
    <citation type="submission" date="2025-04" db="UniProtKB">
        <authorList>
            <consortium name="RefSeq"/>
        </authorList>
    </citation>
    <scope>IDENTIFICATION</scope>
</reference>
<dbReference type="CDD" id="cd00173">
    <property type="entry name" value="SH2"/>
    <property type="match status" value="1"/>
</dbReference>
<feature type="binding site" evidence="18">
    <location>
        <position position="279"/>
    </location>
    <ligand>
        <name>ATP</name>
        <dbReference type="ChEBI" id="CHEBI:30616"/>
    </ligand>
</feature>
<evidence type="ECO:0000256" key="2">
    <source>
        <dbReference type="ARBA" id="ARBA00004496"/>
    </source>
</evidence>
<dbReference type="PRINTS" id="PR00452">
    <property type="entry name" value="SH3DOMAIN"/>
</dbReference>
<dbReference type="SMART" id="SM00326">
    <property type="entry name" value="SH3"/>
    <property type="match status" value="1"/>
</dbReference>
<protein>
    <recommendedName>
        <fullName evidence="19">Tyrosine-protein kinase</fullName>
        <ecNumber evidence="19">2.7.10.2</ecNumber>
    </recommendedName>
</protein>
<dbReference type="PRINTS" id="PR00401">
    <property type="entry name" value="SH2DOMAIN"/>
</dbReference>
<evidence type="ECO:0000256" key="1">
    <source>
        <dbReference type="ARBA" id="ARBA00004466"/>
    </source>
</evidence>
<dbReference type="GeneID" id="103356002"/>
<keyword evidence="4" id="KW-0963">Cytoplasm</keyword>
<dbReference type="InterPro" id="IPR020635">
    <property type="entry name" value="Tyr_kinase_cat_dom"/>
</dbReference>
<dbReference type="GO" id="GO:0005634">
    <property type="term" value="C:nucleus"/>
    <property type="evidence" value="ECO:0007669"/>
    <property type="project" value="UniProtKB-ARBA"/>
</dbReference>
<dbReference type="Ensembl" id="ENSSPAT00000000156.1">
    <property type="protein sequence ID" value="ENSSPAP00000000152.1"/>
    <property type="gene ID" value="ENSSPAG00000000147.1"/>
</dbReference>
<evidence type="ECO:0000256" key="5">
    <source>
        <dbReference type="ARBA" id="ARBA00022553"/>
    </source>
</evidence>
<dbReference type="InterPro" id="IPR000980">
    <property type="entry name" value="SH2"/>
</dbReference>
<dbReference type="InterPro" id="IPR011009">
    <property type="entry name" value="Kinase-like_dom_sf"/>
</dbReference>
<dbReference type="PROSITE" id="PS50011">
    <property type="entry name" value="PROTEIN_KINASE_DOM"/>
    <property type="match status" value="1"/>
</dbReference>
<dbReference type="Pfam" id="PF14604">
    <property type="entry name" value="SH3_9"/>
    <property type="match status" value="1"/>
</dbReference>
<dbReference type="InterPro" id="IPR036028">
    <property type="entry name" value="SH3-like_dom_sf"/>
</dbReference>
<dbReference type="Gene3D" id="3.30.505.10">
    <property type="entry name" value="SH2 domain"/>
    <property type="match status" value="1"/>
</dbReference>
<feature type="domain" description="SH2" evidence="21">
    <location>
        <begin position="134"/>
        <end position="226"/>
    </location>
</feature>
<evidence type="ECO:0000256" key="7">
    <source>
        <dbReference type="ARBA" id="ARBA00022707"/>
    </source>
</evidence>
<keyword evidence="6 19" id="KW-0808">Transferase</keyword>
<dbReference type="InterPro" id="IPR001245">
    <property type="entry name" value="Ser-Thr/Tyr_kinase_cat_dom"/>
</dbReference>
<keyword evidence="8 18" id="KW-0547">Nucleotide-binding</keyword>
<reference evidence="24" key="1">
    <citation type="submission" date="2023-09" db="UniProtKB">
        <authorList>
            <consortium name="Ensembl"/>
        </authorList>
    </citation>
    <scope>IDENTIFICATION</scope>
</reference>
<evidence type="ECO:0000256" key="8">
    <source>
        <dbReference type="ARBA" id="ARBA00022741"/>
    </source>
</evidence>
<keyword evidence="13" id="KW-0966">Cell projection</keyword>
<evidence type="ECO:0000256" key="20">
    <source>
        <dbReference type="SAM" id="MobiDB-lite"/>
    </source>
</evidence>
<comment type="similarity">
    <text evidence="19">Belongs to the protein kinase superfamily. Tyr protein kinase family.</text>
</comment>
<evidence type="ECO:0000256" key="17">
    <source>
        <dbReference type="PROSITE-ProRule" id="PRU00192"/>
    </source>
</evidence>
<evidence type="ECO:0000259" key="23">
    <source>
        <dbReference type="PROSITE" id="PS50011"/>
    </source>
</evidence>
<keyword evidence="7" id="KW-0519">Myristate</keyword>
<evidence type="ECO:0000256" key="11">
    <source>
        <dbReference type="ARBA" id="ARBA00022999"/>
    </source>
</evidence>